<dbReference type="RefSeq" id="WP_126446169.1">
    <property type="nucleotide sequence ID" value="NZ_CP034549.1"/>
</dbReference>
<dbReference type="OrthoDB" id="9793489at2"/>
<name>A0A3S9MWK3_9FLAO</name>
<reference evidence="1 2" key="1">
    <citation type="submission" date="2018-12" db="EMBL/GenBank/DDBJ databases">
        <title>Complete genome of Nonlabens sp. MJ115.</title>
        <authorList>
            <person name="Choi H.S."/>
            <person name="Jung J."/>
        </authorList>
    </citation>
    <scope>NUCLEOTIDE SEQUENCE [LARGE SCALE GENOMIC DNA]</scope>
    <source>
        <strain evidence="1 2">MJ115</strain>
    </source>
</reference>
<dbReference type="EMBL" id="CP034549">
    <property type="protein sequence ID" value="AZQ43591.1"/>
    <property type="molecule type" value="Genomic_DNA"/>
</dbReference>
<evidence type="ECO:0000313" key="2">
    <source>
        <dbReference type="Proteomes" id="UP000279600"/>
    </source>
</evidence>
<dbReference type="PROSITE" id="PS51257">
    <property type="entry name" value="PROKAR_LIPOPROTEIN"/>
    <property type="match status" value="1"/>
</dbReference>
<organism evidence="1 2">
    <name type="scientific">Nonlabens ponticola</name>
    <dbReference type="NCBI Taxonomy" id="2496866"/>
    <lineage>
        <taxon>Bacteria</taxon>
        <taxon>Pseudomonadati</taxon>
        <taxon>Bacteroidota</taxon>
        <taxon>Flavobacteriia</taxon>
        <taxon>Flavobacteriales</taxon>
        <taxon>Flavobacteriaceae</taxon>
        <taxon>Nonlabens</taxon>
    </lineage>
</organism>
<keyword evidence="2" id="KW-1185">Reference proteome</keyword>
<dbReference type="KEGG" id="noj:EJ995_04835"/>
<dbReference type="AlphaFoldDB" id="A0A3S9MWK3"/>
<accession>A0A3S9MWK3</accession>
<dbReference type="Proteomes" id="UP000279600">
    <property type="component" value="Chromosome"/>
</dbReference>
<evidence type="ECO:0008006" key="3">
    <source>
        <dbReference type="Google" id="ProtNLM"/>
    </source>
</evidence>
<proteinExistence type="predicted"/>
<sequence length="199" mass="23147">MKSTRIIILTFLSITLFASCKSEQEKTEPEQEELVNDNVELAKIYENDQSDRMTDNINWPEVTRRDSLREVRVYEMLDSNLVVTSKDHYHAAMVFQHGGDSTAYKMAMNLMERSVELDSTANKWLLAAATDRYLQSVNKPQIYGTQYFKMGDEPWTMEPMDTTVITDEVRKQFNVETLAEQRQQLAEMNSENGEHLHDH</sequence>
<protein>
    <recommendedName>
        <fullName evidence="3">Lipoprotein</fullName>
    </recommendedName>
</protein>
<gene>
    <name evidence="1" type="ORF">EJ995_04835</name>
</gene>
<evidence type="ECO:0000313" key="1">
    <source>
        <dbReference type="EMBL" id="AZQ43591.1"/>
    </source>
</evidence>